<dbReference type="InterPro" id="IPR036117">
    <property type="entry name" value="DhaL_dom_sf"/>
</dbReference>
<feature type="region of interest" description="Disordered" evidence="1">
    <location>
        <begin position="228"/>
        <end position="265"/>
    </location>
</feature>
<dbReference type="EMBL" id="VFPM01000002">
    <property type="protein sequence ID" value="TQM62540.1"/>
    <property type="molecule type" value="Genomic_DNA"/>
</dbReference>
<dbReference type="Pfam" id="PF13684">
    <property type="entry name" value="FakA-like_C"/>
    <property type="match status" value="1"/>
</dbReference>
<organism evidence="3 4">
    <name type="scientific">Humibacillus xanthopallidus</name>
    <dbReference type="NCBI Taxonomy" id="412689"/>
    <lineage>
        <taxon>Bacteria</taxon>
        <taxon>Bacillati</taxon>
        <taxon>Actinomycetota</taxon>
        <taxon>Actinomycetes</taxon>
        <taxon>Micrococcales</taxon>
        <taxon>Intrasporangiaceae</taxon>
        <taxon>Humibacillus</taxon>
    </lineage>
</organism>
<dbReference type="AlphaFoldDB" id="A0A543HW59"/>
<dbReference type="Gene3D" id="1.25.40.340">
    <property type="match status" value="1"/>
</dbReference>
<dbReference type="GO" id="GO:0004371">
    <property type="term" value="F:glycerone kinase activity"/>
    <property type="evidence" value="ECO:0007669"/>
    <property type="project" value="InterPro"/>
</dbReference>
<dbReference type="Pfam" id="PF02734">
    <property type="entry name" value="Dak2"/>
    <property type="match status" value="1"/>
</dbReference>
<dbReference type="InterPro" id="IPR033470">
    <property type="entry name" value="FakA-like_C"/>
</dbReference>
<dbReference type="InterPro" id="IPR048394">
    <property type="entry name" value="FakA-like_M"/>
</dbReference>
<gene>
    <name evidence="3" type="ORF">FBY41_2576</name>
</gene>
<dbReference type="NCBIfam" id="TIGR03599">
    <property type="entry name" value="YloV"/>
    <property type="match status" value="1"/>
</dbReference>
<dbReference type="GO" id="GO:0006071">
    <property type="term" value="P:glycerol metabolic process"/>
    <property type="evidence" value="ECO:0007669"/>
    <property type="project" value="InterPro"/>
</dbReference>
<dbReference type="InterPro" id="IPR004007">
    <property type="entry name" value="DhaL_dom"/>
</dbReference>
<proteinExistence type="predicted"/>
<dbReference type="SUPFAM" id="SSF101473">
    <property type="entry name" value="DhaL-like"/>
    <property type="match status" value="1"/>
</dbReference>
<dbReference type="Pfam" id="PF21645">
    <property type="entry name" value="FakA-like_M"/>
    <property type="match status" value="1"/>
</dbReference>
<dbReference type="PROSITE" id="PS51480">
    <property type="entry name" value="DHAL"/>
    <property type="match status" value="1"/>
</dbReference>
<dbReference type="InterPro" id="IPR050270">
    <property type="entry name" value="DegV_domain_contain"/>
</dbReference>
<accession>A0A543HW59</accession>
<dbReference type="InterPro" id="IPR019986">
    <property type="entry name" value="YloV-like"/>
</dbReference>
<keyword evidence="4" id="KW-1185">Reference proteome</keyword>
<feature type="domain" description="DhaL" evidence="2">
    <location>
        <begin position="28"/>
        <end position="224"/>
    </location>
</feature>
<name>A0A543HW59_9MICO</name>
<sequence length="586" mass="59379">MPGAARLPDGSPRALLPVPGALPVLDVPAVRRWALLTRSVFAARRVEIDALNVFPVPDGDTGTNLFLTFDGAVERMLTHDPHGAGDLLAAFAKALLWTARGNSGVILSQLARGLAEACADAEVVDGPLLARGLVRAEERGRQAVTDPQEGTILSVATAMATAAVEAAGADGPPETRLYAVSLAALEAARVALDHTPEQLEVLARAGVVDAGGAGLVILLECLERICSGQRGRPSSDDPSGRRGRFRTEHVGPLTAGRPDDTVHDHAGDDSPAYEVMYLLADSDEEAVAALRGRLVELGDSVLVVGGDGEWNIHAHVDDAGAAVEAGIVAGRPHRVRITRLDRDVVPLGHGAESALRAHEASRHTGSAIVACAAGDGLAALFGEAGAAVVPSGPGRRASTGALIAAIRAQHATGAAGVVVLPNDGDTLLAAAAAARAVADDGIDAQVVHARTAVQGLAALAVFEPGAPPSANVLAMQSASSATRHGAVTVANRAALTSAGPCEPGDVLGVVDGDIVVVGSDEVEVGREVVRRLLASGGELVTVVLGSGARDGLGQALAAEATSQHRGVEVSQIDGGQPVYSVLVGVE</sequence>
<feature type="compositionally biased region" description="Basic and acidic residues" evidence="1">
    <location>
        <begin position="233"/>
        <end position="249"/>
    </location>
</feature>
<reference evidence="3 4" key="1">
    <citation type="submission" date="2019-06" db="EMBL/GenBank/DDBJ databases">
        <title>Genome sequencing of plant associated microbes to promote plant fitness in Sorghum bicolor and Oryza sativa.</title>
        <authorList>
            <person name="Coleman-Derr D."/>
        </authorList>
    </citation>
    <scope>NUCLEOTIDE SEQUENCE [LARGE SCALE GENOMIC DNA]</scope>
    <source>
        <strain evidence="3 4">KV-663</strain>
    </source>
</reference>
<dbReference type="OrthoDB" id="9760324at2"/>
<evidence type="ECO:0000313" key="3">
    <source>
        <dbReference type="EMBL" id="TQM62540.1"/>
    </source>
</evidence>
<dbReference type="PANTHER" id="PTHR33434:SF4">
    <property type="entry name" value="PHOSPHATASE PROTEIN"/>
    <property type="match status" value="1"/>
</dbReference>
<protein>
    <recommendedName>
        <fullName evidence="2">DhaL domain-containing protein</fullName>
    </recommendedName>
</protein>
<evidence type="ECO:0000313" key="4">
    <source>
        <dbReference type="Proteomes" id="UP000316747"/>
    </source>
</evidence>
<dbReference type="SMART" id="SM01121">
    <property type="entry name" value="Dak1_2"/>
    <property type="match status" value="1"/>
</dbReference>
<evidence type="ECO:0000259" key="2">
    <source>
        <dbReference type="PROSITE" id="PS51480"/>
    </source>
</evidence>
<dbReference type="RefSeq" id="WP_141844616.1">
    <property type="nucleotide sequence ID" value="NZ_VFPM01000002.1"/>
</dbReference>
<dbReference type="PANTHER" id="PTHR33434">
    <property type="entry name" value="DEGV DOMAIN-CONTAINING PROTEIN DR_1986-RELATED"/>
    <property type="match status" value="1"/>
</dbReference>
<dbReference type="SMART" id="SM01120">
    <property type="entry name" value="Dak2"/>
    <property type="match status" value="1"/>
</dbReference>
<evidence type="ECO:0000256" key="1">
    <source>
        <dbReference type="SAM" id="MobiDB-lite"/>
    </source>
</evidence>
<comment type="caution">
    <text evidence="3">The sequence shown here is derived from an EMBL/GenBank/DDBJ whole genome shotgun (WGS) entry which is preliminary data.</text>
</comment>
<dbReference type="Proteomes" id="UP000316747">
    <property type="component" value="Unassembled WGS sequence"/>
</dbReference>